<evidence type="ECO:0000256" key="11">
    <source>
        <dbReference type="ARBA" id="ARBA00023180"/>
    </source>
</evidence>
<gene>
    <name evidence="20" type="ORF">CDV56_105528</name>
</gene>
<name>A0A397HBJ1_ASPTH</name>
<feature type="compositionally biased region" description="Low complexity" evidence="17">
    <location>
        <begin position="531"/>
        <end position="584"/>
    </location>
</feature>
<keyword evidence="5" id="KW-1003">Cell membrane</keyword>
<evidence type="ECO:0000256" key="13">
    <source>
        <dbReference type="ARBA" id="ARBA00023288"/>
    </source>
</evidence>
<dbReference type="InterPro" id="IPR050546">
    <property type="entry name" value="Glycosyl_Hydrlase_16"/>
</dbReference>
<reference evidence="20" key="1">
    <citation type="submission" date="2018-08" db="EMBL/GenBank/DDBJ databases">
        <title>Draft genome sequence of azole-resistant Aspergillus thermomutatus (Neosartorya pseudofischeri) strain HMR AF 39, isolated from a human nasal aspirate.</title>
        <authorList>
            <person name="Parent-Michaud M."/>
            <person name="Dufresne P.J."/>
            <person name="Fournier E."/>
            <person name="Martineau C."/>
            <person name="Moreira S."/>
            <person name="Perkins V."/>
            <person name="De Repentigny L."/>
            <person name="Dufresne S.F."/>
        </authorList>
    </citation>
    <scope>NUCLEOTIDE SEQUENCE [LARGE SCALE GENOMIC DNA]</scope>
    <source>
        <strain evidence="20">HMR AF 39</strain>
    </source>
</reference>
<evidence type="ECO:0000256" key="4">
    <source>
        <dbReference type="ARBA" id="ARBA00012599"/>
    </source>
</evidence>
<dbReference type="OrthoDB" id="192832at2759"/>
<evidence type="ECO:0000256" key="5">
    <source>
        <dbReference type="ARBA" id="ARBA00022475"/>
    </source>
</evidence>
<feature type="chain" id="PRO_5017303590" description="endo-1,3(4)-beta-glucanase" evidence="18">
    <location>
        <begin position="22"/>
        <end position="660"/>
    </location>
</feature>
<comment type="function">
    <text evidence="16">Mixed-linked glucanase involved in the degradation of complex natural cellulosic substrates.</text>
</comment>
<keyword evidence="8" id="KW-0378">Hydrolase</keyword>
<evidence type="ECO:0000256" key="16">
    <source>
        <dbReference type="ARBA" id="ARBA00057650"/>
    </source>
</evidence>
<dbReference type="GO" id="GO:0098552">
    <property type="term" value="C:side of membrane"/>
    <property type="evidence" value="ECO:0007669"/>
    <property type="project" value="UniProtKB-KW"/>
</dbReference>
<comment type="subcellular location">
    <subcellularLocation>
        <location evidence="2">Cell membrane</location>
        <topology evidence="2">Lipid-anchor</topology>
        <topology evidence="2">GPI-anchor</topology>
    </subcellularLocation>
</comment>
<keyword evidence="7 18" id="KW-0732">Signal</keyword>
<feature type="compositionally biased region" description="Low complexity" evidence="17">
    <location>
        <begin position="385"/>
        <end position="399"/>
    </location>
</feature>
<feature type="domain" description="GH16" evidence="19">
    <location>
        <begin position="36"/>
        <end position="289"/>
    </location>
</feature>
<dbReference type="Proteomes" id="UP000215305">
    <property type="component" value="Unassembled WGS sequence"/>
</dbReference>
<evidence type="ECO:0000259" key="19">
    <source>
        <dbReference type="PROSITE" id="PS51762"/>
    </source>
</evidence>
<feature type="signal peptide" evidence="18">
    <location>
        <begin position="1"/>
        <end position="21"/>
    </location>
</feature>
<evidence type="ECO:0000256" key="9">
    <source>
        <dbReference type="ARBA" id="ARBA00023001"/>
    </source>
</evidence>
<feature type="region of interest" description="Disordered" evidence="17">
    <location>
        <begin position="378"/>
        <end position="399"/>
    </location>
</feature>
<dbReference type="EMBL" id="NKHU02000064">
    <property type="protein sequence ID" value="RHZ58936.1"/>
    <property type="molecule type" value="Genomic_DNA"/>
</dbReference>
<dbReference type="PANTHER" id="PTHR10963:SF58">
    <property type="entry name" value="ENDO-1,3(4)-BETA-GLUCANASE XGEA"/>
    <property type="match status" value="1"/>
</dbReference>
<sequence length="660" mass="66433">MAPSSLLLSVGSLIASSLVSATALEARESQTYQLVESWQGESFINDWTFFDGSDPTNGYVTYVNQSLAEESGLVKVTSSGSFYMGVDYENTLNPNGPGRDSVRIESKKYYTEGLYVIDIEHMPGSICGTWPAFWSVGKDWPNDGEIDIIEGVNLQKANEIVLHTSGTCDVSGSNDMTGTLSSSECGEASGTVGCVVKGTNGSSGTPFNEAGGGVYAMEWTDAFIKIWFFARSKIPASLSGGNPDTSSFGTPMAHLQGSCDFSERFKAQKFIIDTTFCGDWAGGVFGESNCPMSDSSSATQSCVNYVAQNPAAFKEAYWEINSIKVYQYGASAASSAATSQATTPKVESTLVSVQAANTATATVPVPAETTVVPQTAQTNAVAEGTSAADHATHSSAESTTIPAVTAATAAPTASAAEGGDSELESTSTVYVTSTTTICPVEESSSAAALGGKNNAVSSESSGAEVVATSIAATPTAAASEQPAADAVATSAAAASTAGTVTESETGASQLTAGALSEIPTTAPEPVSQAVSTASFDDSDSAQSDSGEQSSIASASAAPSTIPVPASSGAAALGGSSSASSFTSSRRVPRPTGSSAATSVTAIATWSPTAGGESASGTATGSATLTAPSEVLFTPGLSSGASRMSVGLSSLIGAMFIAVLA</sequence>
<comment type="similarity">
    <text evidence="3">Belongs to the glycosyl hydrolase 16 family.</text>
</comment>
<keyword evidence="11" id="KW-0325">Glycoprotein</keyword>
<feature type="region of interest" description="Disordered" evidence="17">
    <location>
        <begin position="516"/>
        <end position="599"/>
    </location>
</feature>
<evidence type="ECO:0000313" key="20">
    <source>
        <dbReference type="EMBL" id="RHZ58936.1"/>
    </source>
</evidence>
<organism evidence="20 21">
    <name type="scientific">Aspergillus thermomutatus</name>
    <name type="common">Neosartorya pseudofischeri</name>
    <dbReference type="NCBI Taxonomy" id="41047"/>
    <lineage>
        <taxon>Eukaryota</taxon>
        <taxon>Fungi</taxon>
        <taxon>Dikarya</taxon>
        <taxon>Ascomycota</taxon>
        <taxon>Pezizomycotina</taxon>
        <taxon>Eurotiomycetes</taxon>
        <taxon>Eurotiomycetidae</taxon>
        <taxon>Eurotiales</taxon>
        <taxon>Aspergillaceae</taxon>
        <taxon>Aspergillus</taxon>
        <taxon>Aspergillus subgen. Fumigati</taxon>
    </lineage>
</organism>
<dbReference type="RefSeq" id="XP_026615588.1">
    <property type="nucleotide sequence ID" value="XM_026759147.1"/>
</dbReference>
<evidence type="ECO:0000256" key="6">
    <source>
        <dbReference type="ARBA" id="ARBA00022622"/>
    </source>
</evidence>
<keyword evidence="10" id="KW-0472">Membrane</keyword>
<keyword evidence="14" id="KW-0326">Glycosidase</keyword>
<dbReference type="SUPFAM" id="SSF49899">
    <property type="entry name" value="Concanavalin A-like lectins/glucanases"/>
    <property type="match status" value="1"/>
</dbReference>
<evidence type="ECO:0000256" key="8">
    <source>
        <dbReference type="ARBA" id="ARBA00022801"/>
    </source>
</evidence>
<keyword evidence="15" id="KW-0624">Polysaccharide degradation</keyword>
<dbReference type="GO" id="GO:0052861">
    <property type="term" value="F:endo-1,3(4)-beta-glucanase activity"/>
    <property type="evidence" value="ECO:0007669"/>
    <property type="project" value="UniProtKB-EC"/>
</dbReference>
<evidence type="ECO:0000256" key="17">
    <source>
        <dbReference type="SAM" id="MobiDB-lite"/>
    </source>
</evidence>
<keyword evidence="6" id="KW-0336">GPI-anchor</keyword>
<evidence type="ECO:0000313" key="21">
    <source>
        <dbReference type="Proteomes" id="UP000215305"/>
    </source>
</evidence>
<dbReference type="InterPro" id="IPR000757">
    <property type="entry name" value="Beta-glucanase-like"/>
</dbReference>
<evidence type="ECO:0000256" key="7">
    <source>
        <dbReference type="ARBA" id="ARBA00022729"/>
    </source>
</evidence>
<comment type="caution">
    <text evidence="20">The sequence shown here is derived from an EMBL/GenBank/DDBJ whole genome shotgun (WGS) entry which is preliminary data.</text>
</comment>
<dbReference type="CDD" id="cd02181">
    <property type="entry name" value="GH16_fungal_Lam16A_glucanase"/>
    <property type="match status" value="1"/>
</dbReference>
<evidence type="ECO:0000256" key="14">
    <source>
        <dbReference type="ARBA" id="ARBA00023295"/>
    </source>
</evidence>
<proteinExistence type="inferred from homology"/>
<keyword evidence="12" id="KW-0119">Carbohydrate metabolism</keyword>
<protein>
    <recommendedName>
        <fullName evidence="4">endo-1,3(4)-beta-glucanase</fullName>
        <ecNumber evidence="4">3.2.1.6</ecNumber>
    </recommendedName>
</protein>
<dbReference type="PANTHER" id="PTHR10963">
    <property type="entry name" value="GLYCOSYL HYDROLASE-RELATED"/>
    <property type="match status" value="1"/>
</dbReference>
<keyword evidence="9" id="KW-0136">Cellulose degradation</keyword>
<dbReference type="STRING" id="41047.A0A397HBJ1"/>
<evidence type="ECO:0000256" key="2">
    <source>
        <dbReference type="ARBA" id="ARBA00004609"/>
    </source>
</evidence>
<evidence type="ECO:0000256" key="18">
    <source>
        <dbReference type="SAM" id="SignalP"/>
    </source>
</evidence>
<keyword evidence="21" id="KW-1185">Reference proteome</keyword>
<evidence type="ECO:0000256" key="15">
    <source>
        <dbReference type="ARBA" id="ARBA00023326"/>
    </source>
</evidence>
<accession>A0A397HBJ1</accession>
<dbReference type="GO" id="GO:0030245">
    <property type="term" value="P:cellulose catabolic process"/>
    <property type="evidence" value="ECO:0007669"/>
    <property type="project" value="UniProtKB-KW"/>
</dbReference>
<keyword evidence="13" id="KW-0449">Lipoprotein</keyword>
<evidence type="ECO:0000256" key="3">
    <source>
        <dbReference type="ARBA" id="ARBA00006865"/>
    </source>
</evidence>
<dbReference type="AlphaFoldDB" id="A0A397HBJ1"/>
<dbReference type="PROSITE" id="PS51762">
    <property type="entry name" value="GH16_2"/>
    <property type="match status" value="1"/>
</dbReference>
<dbReference type="InterPro" id="IPR013320">
    <property type="entry name" value="ConA-like_dom_sf"/>
</dbReference>
<dbReference type="Pfam" id="PF26113">
    <property type="entry name" value="GH16_XgeA"/>
    <property type="match status" value="1"/>
</dbReference>
<dbReference type="GeneID" id="38127502"/>
<comment type="catalytic activity">
    <reaction evidence="1">
        <text>Endohydrolysis of (1-&gt;3)- or (1-&gt;4)-linkages in beta-D-glucans when the glucose residue whose reducing group is involved in the linkage to be hydrolyzed is itself substituted at C-3.</text>
        <dbReference type="EC" id="3.2.1.6"/>
    </reaction>
</comment>
<dbReference type="VEuPathDB" id="FungiDB:CDV56_105528"/>
<evidence type="ECO:0000256" key="1">
    <source>
        <dbReference type="ARBA" id="ARBA00000124"/>
    </source>
</evidence>
<dbReference type="GO" id="GO:0005886">
    <property type="term" value="C:plasma membrane"/>
    <property type="evidence" value="ECO:0007669"/>
    <property type="project" value="UniProtKB-SubCell"/>
</dbReference>
<dbReference type="EC" id="3.2.1.6" evidence="4"/>
<dbReference type="FunFam" id="2.60.120.200:FF:000114">
    <property type="entry name" value="Probable endo-1,3(4)-beta-glucanase NFIA_089530"/>
    <property type="match status" value="1"/>
</dbReference>
<evidence type="ECO:0000256" key="10">
    <source>
        <dbReference type="ARBA" id="ARBA00023136"/>
    </source>
</evidence>
<evidence type="ECO:0000256" key="12">
    <source>
        <dbReference type="ARBA" id="ARBA00023277"/>
    </source>
</evidence>
<dbReference type="Gene3D" id="2.60.120.200">
    <property type="match status" value="1"/>
</dbReference>